<dbReference type="PANTHER" id="PTHR34606:SF15">
    <property type="entry name" value="BON DOMAIN-CONTAINING PROTEIN"/>
    <property type="match status" value="1"/>
</dbReference>
<dbReference type="InterPro" id="IPR051686">
    <property type="entry name" value="Lipoprotein_DolP"/>
</dbReference>
<organism evidence="2 3">
    <name type="scientific">Candidatus Nitrospira allomarina</name>
    <dbReference type="NCBI Taxonomy" id="3020900"/>
    <lineage>
        <taxon>Bacteria</taxon>
        <taxon>Pseudomonadati</taxon>
        <taxon>Nitrospirota</taxon>
        <taxon>Nitrospiria</taxon>
        <taxon>Nitrospirales</taxon>
        <taxon>Nitrospiraceae</taxon>
        <taxon>Nitrospira</taxon>
    </lineage>
</organism>
<name>A0AA96JV77_9BACT</name>
<evidence type="ECO:0000313" key="2">
    <source>
        <dbReference type="EMBL" id="WNM56611.1"/>
    </source>
</evidence>
<protein>
    <submittedName>
        <fullName evidence="2">BON domain-containing protein</fullName>
    </submittedName>
</protein>
<dbReference type="InterPro" id="IPR014004">
    <property type="entry name" value="Transpt-assoc_nodulatn_dom_bac"/>
</dbReference>
<dbReference type="PANTHER" id="PTHR34606">
    <property type="entry name" value="BON DOMAIN-CONTAINING PROTEIN"/>
    <property type="match status" value="1"/>
</dbReference>
<gene>
    <name evidence="2" type="ORF">PP769_11540</name>
</gene>
<keyword evidence="3" id="KW-1185">Reference proteome</keyword>
<dbReference type="AlphaFoldDB" id="A0AA96JV77"/>
<dbReference type="EMBL" id="CP116967">
    <property type="protein sequence ID" value="WNM56611.1"/>
    <property type="molecule type" value="Genomic_DNA"/>
</dbReference>
<dbReference type="PROSITE" id="PS50914">
    <property type="entry name" value="BON"/>
    <property type="match status" value="1"/>
</dbReference>
<dbReference type="KEGG" id="nall:PP769_11540"/>
<sequence>MINVSSLCPLMNQLRPACQGLWRPIAFVCVLFLTVNAAGCGTHLGADAEVSDRNEQMAAEVKAALVQEAGLNAAPIDVKVQNGVVTLGGFVEKESHRQAAERAAGRVRGVQSVINHLQLK</sequence>
<evidence type="ECO:0000259" key="1">
    <source>
        <dbReference type="PROSITE" id="PS50914"/>
    </source>
</evidence>
<dbReference type="Pfam" id="PF04972">
    <property type="entry name" value="BON"/>
    <property type="match status" value="1"/>
</dbReference>
<dbReference type="InterPro" id="IPR007055">
    <property type="entry name" value="BON_dom"/>
</dbReference>
<dbReference type="Proteomes" id="UP001302719">
    <property type="component" value="Chromosome"/>
</dbReference>
<reference evidence="2 3" key="1">
    <citation type="submission" date="2023-01" db="EMBL/GenBank/DDBJ databases">
        <title>Cultivation and genomic characterization of new, ubiquitous marine nitrite-oxidizing bacteria from the Nitrospirales.</title>
        <authorList>
            <person name="Mueller A.J."/>
            <person name="Daebeler A."/>
            <person name="Herbold C.W."/>
            <person name="Kirkegaard R.H."/>
            <person name="Daims H."/>
        </authorList>
    </citation>
    <scope>NUCLEOTIDE SEQUENCE [LARGE SCALE GENOMIC DNA]</scope>
    <source>
        <strain evidence="2 3">VA</strain>
    </source>
</reference>
<feature type="domain" description="BON" evidence="1">
    <location>
        <begin position="53"/>
        <end position="120"/>
    </location>
</feature>
<evidence type="ECO:0000313" key="3">
    <source>
        <dbReference type="Proteomes" id="UP001302719"/>
    </source>
</evidence>
<dbReference type="RefSeq" id="WP_312640209.1">
    <property type="nucleotide sequence ID" value="NZ_CP116967.1"/>
</dbReference>
<dbReference type="SMART" id="SM00749">
    <property type="entry name" value="BON"/>
    <property type="match status" value="1"/>
</dbReference>
<proteinExistence type="predicted"/>
<accession>A0AA96JV77</accession>
<dbReference type="Gene3D" id="3.30.1340.30">
    <property type="match status" value="1"/>
</dbReference>